<reference evidence="1" key="1">
    <citation type="journal article" date="2019" name="bioRxiv">
        <title>The Genome of the Zebra Mussel, Dreissena polymorpha: A Resource for Invasive Species Research.</title>
        <authorList>
            <person name="McCartney M.A."/>
            <person name="Auch B."/>
            <person name="Kono T."/>
            <person name="Mallez S."/>
            <person name="Zhang Y."/>
            <person name="Obille A."/>
            <person name="Becker A."/>
            <person name="Abrahante J.E."/>
            <person name="Garbe J."/>
            <person name="Badalamenti J.P."/>
            <person name="Herman A."/>
            <person name="Mangelson H."/>
            <person name="Liachko I."/>
            <person name="Sullivan S."/>
            <person name="Sone E.D."/>
            <person name="Koren S."/>
            <person name="Silverstein K.A.T."/>
            <person name="Beckman K.B."/>
            <person name="Gohl D.M."/>
        </authorList>
    </citation>
    <scope>NUCLEOTIDE SEQUENCE</scope>
    <source>
        <strain evidence="1">Duluth1</strain>
        <tissue evidence="1">Whole animal</tissue>
    </source>
</reference>
<gene>
    <name evidence="1" type="ORF">DPMN_068778</name>
</gene>
<dbReference type="EMBL" id="JAIWYP010000014">
    <property type="protein sequence ID" value="KAH3709316.1"/>
    <property type="molecule type" value="Genomic_DNA"/>
</dbReference>
<proteinExistence type="predicted"/>
<organism evidence="1 2">
    <name type="scientific">Dreissena polymorpha</name>
    <name type="common">Zebra mussel</name>
    <name type="synonym">Mytilus polymorpha</name>
    <dbReference type="NCBI Taxonomy" id="45954"/>
    <lineage>
        <taxon>Eukaryota</taxon>
        <taxon>Metazoa</taxon>
        <taxon>Spiralia</taxon>
        <taxon>Lophotrochozoa</taxon>
        <taxon>Mollusca</taxon>
        <taxon>Bivalvia</taxon>
        <taxon>Autobranchia</taxon>
        <taxon>Heteroconchia</taxon>
        <taxon>Euheterodonta</taxon>
        <taxon>Imparidentia</taxon>
        <taxon>Neoheterodontei</taxon>
        <taxon>Myida</taxon>
        <taxon>Dreissenoidea</taxon>
        <taxon>Dreissenidae</taxon>
        <taxon>Dreissena</taxon>
    </lineage>
</organism>
<evidence type="ECO:0000313" key="1">
    <source>
        <dbReference type="EMBL" id="KAH3709316.1"/>
    </source>
</evidence>
<dbReference type="AlphaFoldDB" id="A0A9D3Z1T1"/>
<evidence type="ECO:0000313" key="2">
    <source>
        <dbReference type="Proteomes" id="UP000828390"/>
    </source>
</evidence>
<comment type="caution">
    <text evidence="1">The sequence shown here is derived from an EMBL/GenBank/DDBJ whole genome shotgun (WGS) entry which is preliminary data.</text>
</comment>
<dbReference type="Proteomes" id="UP000828390">
    <property type="component" value="Unassembled WGS sequence"/>
</dbReference>
<accession>A0A9D3Z1T1</accession>
<sequence length="141" mass="16331">MRRIADCISDENGESVLEKFKQFINQHDLEEVIVTSMMLTVIISTWEDGIDERMNGPSLCSLYTILIESLCKRANNTKESFHGKLHRNCFEDTEYLQPNIEAIDLLGNAAFSLLFSSVREMSIVFTENEIRRYLNPKYRSV</sequence>
<protein>
    <submittedName>
        <fullName evidence="1">Uncharacterized protein</fullName>
    </submittedName>
</protein>
<reference evidence="1" key="2">
    <citation type="submission" date="2020-11" db="EMBL/GenBank/DDBJ databases">
        <authorList>
            <person name="McCartney M.A."/>
            <person name="Auch B."/>
            <person name="Kono T."/>
            <person name="Mallez S."/>
            <person name="Becker A."/>
            <person name="Gohl D.M."/>
            <person name="Silverstein K.A.T."/>
            <person name="Koren S."/>
            <person name="Bechman K.B."/>
            <person name="Herman A."/>
            <person name="Abrahante J.E."/>
            <person name="Garbe J."/>
        </authorList>
    </citation>
    <scope>NUCLEOTIDE SEQUENCE</scope>
    <source>
        <strain evidence="1">Duluth1</strain>
        <tissue evidence="1">Whole animal</tissue>
    </source>
</reference>
<keyword evidence="2" id="KW-1185">Reference proteome</keyword>
<name>A0A9D3Z1T1_DREPO</name>